<keyword evidence="2" id="KW-1133">Transmembrane helix</keyword>
<dbReference type="RefSeq" id="WP_159445632.1">
    <property type="nucleotide sequence ID" value="NZ_FUXG01000011.1"/>
</dbReference>
<feature type="transmembrane region" description="Helical" evidence="2">
    <location>
        <begin position="53"/>
        <end position="74"/>
    </location>
</feature>
<dbReference type="InterPro" id="IPR043128">
    <property type="entry name" value="Rev_trsase/Diguanyl_cyclase"/>
</dbReference>
<dbReference type="InterPro" id="IPR000160">
    <property type="entry name" value="GGDEF_dom"/>
</dbReference>
<dbReference type="InterPro" id="IPR029016">
    <property type="entry name" value="GAF-like_dom_sf"/>
</dbReference>
<feature type="domain" description="GGDEF" evidence="5">
    <location>
        <begin position="545"/>
        <end position="679"/>
    </location>
</feature>
<comment type="caution">
    <text evidence="6">The sequence shown here is derived from an EMBL/GenBank/DDBJ whole genome shotgun (WGS) entry which is preliminary data.</text>
</comment>
<evidence type="ECO:0000313" key="7">
    <source>
        <dbReference type="Proteomes" id="UP000191418"/>
    </source>
</evidence>
<dbReference type="Pfam" id="PF13426">
    <property type="entry name" value="PAS_9"/>
    <property type="match status" value="1"/>
</dbReference>
<dbReference type="InterPro" id="IPR000700">
    <property type="entry name" value="PAS-assoc_C"/>
</dbReference>
<dbReference type="PROSITE" id="PS50113">
    <property type="entry name" value="PAC"/>
    <property type="match status" value="2"/>
</dbReference>
<name>A0A1T4Q9Y9_9GAMM</name>
<organism evidence="6 7">
    <name type="scientific">Oceanospirillum multiglobuliferum</name>
    <dbReference type="NCBI Taxonomy" id="64969"/>
    <lineage>
        <taxon>Bacteria</taxon>
        <taxon>Pseudomonadati</taxon>
        <taxon>Pseudomonadota</taxon>
        <taxon>Gammaproteobacteria</taxon>
        <taxon>Oceanospirillales</taxon>
        <taxon>Oceanospirillaceae</taxon>
        <taxon>Oceanospirillum</taxon>
    </lineage>
</organism>
<dbReference type="InterPro" id="IPR052155">
    <property type="entry name" value="Biofilm_reg_signaling"/>
</dbReference>
<keyword evidence="7" id="KW-1185">Reference proteome</keyword>
<keyword evidence="2" id="KW-0812">Transmembrane</keyword>
<dbReference type="SMART" id="SM00065">
    <property type="entry name" value="GAF"/>
    <property type="match status" value="1"/>
</dbReference>
<dbReference type="PROSITE" id="PS50887">
    <property type="entry name" value="GGDEF"/>
    <property type="match status" value="1"/>
</dbReference>
<evidence type="ECO:0008006" key="8">
    <source>
        <dbReference type="Google" id="ProtNLM"/>
    </source>
</evidence>
<dbReference type="FunFam" id="3.30.70.270:FF:000001">
    <property type="entry name" value="Diguanylate cyclase domain protein"/>
    <property type="match status" value="1"/>
</dbReference>
<dbReference type="PANTHER" id="PTHR44757:SF2">
    <property type="entry name" value="BIOFILM ARCHITECTURE MAINTENANCE PROTEIN MBAA"/>
    <property type="match status" value="1"/>
</dbReference>
<feature type="domain" description="PAS" evidence="3">
    <location>
        <begin position="100"/>
        <end position="170"/>
    </location>
</feature>
<accession>A0A1T4Q9Y9</accession>
<comment type="cofactor">
    <cofactor evidence="1">
        <name>Mg(2+)</name>
        <dbReference type="ChEBI" id="CHEBI:18420"/>
    </cofactor>
</comment>
<dbReference type="CDD" id="cd00130">
    <property type="entry name" value="PAS"/>
    <property type="match status" value="1"/>
</dbReference>
<dbReference type="SUPFAM" id="SSF55073">
    <property type="entry name" value="Nucleotide cyclase"/>
    <property type="match status" value="1"/>
</dbReference>
<dbReference type="Pfam" id="PF13185">
    <property type="entry name" value="GAF_2"/>
    <property type="match status" value="1"/>
</dbReference>
<evidence type="ECO:0000259" key="4">
    <source>
        <dbReference type="PROSITE" id="PS50113"/>
    </source>
</evidence>
<dbReference type="NCBIfam" id="TIGR00254">
    <property type="entry name" value="GGDEF"/>
    <property type="match status" value="1"/>
</dbReference>
<dbReference type="SMART" id="SM00086">
    <property type="entry name" value="PAC"/>
    <property type="match status" value="2"/>
</dbReference>
<dbReference type="PROSITE" id="PS50112">
    <property type="entry name" value="PAS"/>
    <property type="match status" value="2"/>
</dbReference>
<sequence length="685" mass="77012">MFLISRLSFYDHHRSIGIKVNIILLLLFSSYSRTVFADNQLDSLVHNTEFWRFMAIFLGLIQFLIIIGLLVFSYKKAKQTQKVKDLHQGLTEKTEQLSQEHQLLRSLMDNLPHLISFKNRQGEYIEFNSAFSAFVGKTRSQIEMHNESDIFKGKEADSVKEQDKLVMNSGVRQQASSWMHNATGQIRLMSISKIPLRTHKGGSTGILSISQDITEQHQKETIYQHRNKMLEQIAEATPLTEVFNSLIQFTEEAFPGLLCSILLLDKTGRLLQIGAAPSLPDFYNEAVHNLAIGNQVGSCGTAAFTGRPIIVTDIDTHPYWQDYKALALKAGLKSCWSIPIKNRQAKVLGTFALYYREIAEPNSRQLELMHANAQLASIAIEADRMDQQLHKLSLAVESSASSVMITDAELNIEYVNPSLVQTSGYGAEELIGRKAGFLSGEEKEAEIIRDIWSTVFTGKIWRGERMLRKKNGDCFWVMSSTSPIKNQAGEITHLVSVSEDITLLKQDHERMEMLAFYDPLTGLANRRLFKDRLDMALKKAIRQQSHVALLYLDLDHFKAVNDQYGHDAGDNLLKEVAERLRVAVRDSDIVSRIGGDEFNIILHDLQNAEDSELVANKILSSVIRPIDIGNGISVTVSASIGITLAPDDGIDAKKLIKNADVAMYQSKQLGRNQFMRYKPPITAEG</sequence>
<dbReference type="Gene3D" id="3.30.450.40">
    <property type="match status" value="1"/>
</dbReference>
<reference evidence="6 7" key="1">
    <citation type="submission" date="2017-01" db="EMBL/GenBank/DDBJ databases">
        <title>Genome Sequencing of a Marine Spirillum, Oceanospirillum multiglobuliferum ATCC 33336, from Japan.</title>
        <authorList>
            <person name="Carney J.G."/>
            <person name="Trachtenberg A.M."/>
            <person name="Rheaume B.A."/>
            <person name="Linnane J.D."/>
            <person name="Pitts N.L."/>
            <person name="Mykles D.L."/>
            <person name="Maclea K.S."/>
        </authorList>
    </citation>
    <scope>NUCLEOTIDE SEQUENCE [LARGE SCALE GENOMIC DNA]</scope>
    <source>
        <strain evidence="6 7">ATCC 33336</strain>
    </source>
</reference>
<dbReference type="AlphaFoldDB" id="A0A1T4Q9Y9"/>
<dbReference type="Gene3D" id="3.30.70.270">
    <property type="match status" value="1"/>
</dbReference>
<dbReference type="Proteomes" id="UP000191418">
    <property type="component" value="Unassembled WGS sequence"/>
</dbReference>
<dbReference type="Gene3D" id="3.30.450.20">
    <property type="entry name" value="PAS domain"/>
    <property type="match status" value="2"/>
</dbReference>
<feature type="domain" description="PAS" evidence="3">
    <location>
        <begin position="388"/>
        <end position="433"/>
    </location>
</feature>
<dbReference type="InterPro" id="IPR035965">
    <property type="entry name" value="PAS-like_dom_sf"/>
</dbReference>
<dbReference type="SUPFAM" id="SSF55785">
    <property type="entry name" value="PYP-like sensor domain (PAS domain)"/>
    <property type="match status" value="2"/>
</dbReference>
<keyword evidence="2" id="KW-0472">Membrane</keyword>
<evidence type="ECO:0000259" key="5">
    <source>
        <dbReference type="PROSITE" id="PS50887"/>
    </source>
</evidence>
<feature type="domain" description="PAC" evidence="4">
    <location>
        <begin position="461"/>
        <end position="513"/>
    </location>
</feature>
<dbReference type="SMART" id="SM00267">
    <property type="entry name" value="GGDEF"/>
    <property type="match status" value="1"/>
</dbReference>
<gene>
    <name evidence="6" type="ORF">BTE48_03800</name>
</gene>
<protein>
    <recommendedName>
        <fullName evidence="8">Diguanylate cyclase</fullName>
    </recommendedName>
</protein>
<evidence type="ECO:0000259" key="3">
    <source>
        <dbReference type="PROSITE" id="PS50112"/>
    </source>
</evidence>
<dbReference type="InterPro" id="IPR003018">
    <property type="entry name" value="GAF"/>
</dbReference>
<dbReference type="InterPro" id="IPR013656">
    <property type="entry name" value="PAS_4"/>
</dbReference>
<dbReference type="Pfam" id="PF00990">
    <property type="entry name" value="GGDEF"/>
    <property type="match status" value="1"/>
</dbReference>
<dbReference type="SMART" id="SM00091">
    <property type="entry name" value="PAS"/>
    <property type="match status" value="2"/>
</dbReference>
<feature type="domain" description="PAC" evidence="4">
    <location>
        <begin position="173"/>
        <end position="225"/>
    </location>
</feature>
<dbReference type="InterPro" id="IPR029787">
    <property type="entry name" value="Nucleotide_cyclase"/>
</dbReference>
<dbReference type="InterPro" id="IPR000014">
    <property type="entry name" value="PAS"/>
</dbReference>
<dbReference type="NCBIfam" id="TIGR00229">
    <property type="entry name" value="sensory_box"/>
    <property type="match status" value="2"/>
</dbReference>
<dbReference type="GO" id="GO:0003824">
    <property type="term" value="F:catalytic activity"/>
    <property type="evidence" value="ECO:0007669"/>
    <property type="project" value="UniProtKB-ARBA"/>
</dbReference>
<proteinExistence type="predicted"/>
<evidence type="ECO:0000313" key="6">
    <source>
        <dbReference type="EMBL" id="OPX56557.1"/>
    </source>
</evidence>
<dbReference type="Pfam" id="PF08448">
    <property type="entry name" value="PAS_4"/>
    <property type="match status" value="1"/>
</dbReference>
<dbReference type="CDD" id="cd01949">
    <property type="entry name" value="GGDEF"/>
    <property type="match status" value="1"/>
</dbReference>
<dbReference type="EMBL" id="MTSM01000003">
    <property type="protein sequence ID" value="OPX56557.1"/>
    <property type="molecule type" value="Genomic_DNA"/>
</dbReference>
<dbReference type="InterPro" id="IPR001610">
    <property type="entry name" value="PAC"/>
</dbReference>
<dbReference type="PANTHER" id="PTHR44757">
    <property type="entry name" value="DIGUANYLATE CYCLASE DGCP"/>
    <property type="match status" value="1"/>
</dbReference>
<dbReference type="SUPFAM" id="SSF55781">
    <property type="entry name" value="GAF domain-like"/>
    <property type="match status" value="1"/>
</dbReference>
<evidence type="ECO:0000256" key="1">
    <source>
        <dbReference type="ARBA" id="ARBA00001946"/>
    </source>
</evidence>
<evidence type="ECO:0000256" key="2">
    <source>
        <dbReference type="SAM" id="Phobius"/>
    </source>
</evidence>
<dbReference type="OrthoDB" id="9812358at2"/>
<dbReference type="STRING" id="64969.SAMN02745127_01802"/>